<dbReference type="InterPro" id="IPR001633">
    <property type="entry name" value="EAL_dom"/>
</dbReference>
<dbReference type="CDD" id="cd01948">
    <property type="entry name" value="EAL"/>
    <property type="match status" value="1"/>
</dbReference>
<dbReference type="PANTHER" id="PTHR33121:SF71">
    <property type="entry name" value="OXYGEN SENSOR PROTEIN DOSP"/>
    <property type="match status" value="1"/>
</dbReference>
<dbReference type="EMBL" id="AGZI01000030">
    <property type="protein sequence ID" value="EKU82125.1"/>
    <property type="molecule type" value="Genomic_DNA"/>
</dbReference>
<dbReference type="Proteomes" id="UP000009874">
    <property type="component" value="Unassembled WGS sequence"/>
</dbReference>
<name>K9DXX1_9BURK</name>
<protein>
    <recommendedName>
        <fullName evidence="1">EAL domain-containing protein</fullName>
    </recommendedName>
</protein>
<proteinExistence type="predicted"/>
<evidence type="ECO:0000313" key="3">
    <source>
        <dbReference type="Proteomes" id="UP000009874"/>
    </source>
</evidence>
<dbReference type="Pfam" id="PF00563">
    <property type="entry name" value="EAL"/>
    <property type="match status" value="1"/>
</dbReference>
<organism evidence="2 3">
    <name type="scientific">Massilia timonae CCUG 45783</name>
    <dbReference type="NCBI Taxonomy" id="883126"/>
    <lineage>
        <taxon>Bacteria</taxon>
        <taxon>Pseudomonadati</taxon>
        <taxon>Pseudomonadota</taxon>
        <taxon>Betaproteobacteria</taxon>
        <taxon>Burkholderiales</taxon>
        <taxon>Oxalobacteraceae</taxon>
        <taxon>Telluria group</taxon>
        <taxon>Massilia</taxon>
    </lineage>
</organism>
<accession>K9DXX1</accession>
<dbReference type="PROSITE" id="PS50883">
    <property type="entry name" value="EAL"/>
    <property type="match status" value="1"/>
</dbReference>
<dbReference type="RefSeq" id="WP_005667011.1">
    <property type="nucleotide sequence ID" value="NZ_JH992923.1"/>
</dbReference>
<dbReference type="AlphaFoldDB" id="K9DXX1"/>
<reference evidence="2 3" key="1">
    <citation type="submission" date="2012-09" db="EMBL/GenBank/DDBJ databases">
        <title>The Genome Sequence of Massilia timonae CCUG 45783.</title>
        <authorList>
            <consortium name="The Broad Institute Genome Sequencing Platform"/>
            <person name="Earl A."/>
            <person name="Ward D."/>
            <person name="Feldgarden M."/>
            <person name="Gevers D."/>
            <person name="Huys G."/>
            <person name="Walker B."/>
            <person name="Young S.K."/>
            <person name="Zeng Q."/>
            <person name="Gargeya S."/>
            <person name="Fitzgerald M."/>
            <person name="Haas B."/>
            <person name="Abouelleil A."/>
            <person name="Alvarado L."/>
            <person name="Arachchi H.M."/>
            <person name="Berlin A.M."/>
            <person name="Chapman S.B."/>
            <person name="Goldberg J."/>
            <person name="Griggs A."/>
            <person name="Gujja S."/>
            <person name="Hansen M."/>
            <person name="Howarth C."/>
            <person name="Imamovic A."/>
            <person name="Larimer J."/>
            <person name="McCowen C."/>
            <person name="Montmayeur A."/>
            <person name="Murphy C."/>
            <person name="Neiman D."/>
            <person name="Pearson M."/>
            <person name="Priest M."/>
            <person name="Roberts A."/>
            <person name="Saif S."/>
            <person name="Shea T."/>
            <person name="Sisk P."/>
            <person name="Sykes S."/>
            <person name="Wortman J."/>
            <person name="Nusbaum C."/>
            <person name="Birren B."/>
        </authorList>
    </citation>
    <scope>NUCLEOTIDE SEQUENCE [LARGE SCALE GENOMIC DNA]</scope>
    <source>
        <strain evidence="2 3">CCUG 45783</strain>
    </source>
</reference>
<dbReference type="Gene3D" id="3.20.20.450">
    <property type="entry name" value="EAL domain"/>
    <property type="match status" value="1"/>
</dbReference>
<dbReference type="SUPFAM" id="SSF141868">
    <property type="entry name" value="EAL domain-like"/>
    <property type="match status" value="1"/>
</dbReference>
<dbReference type="InterPro" id="IPR035919">
    <property type="entry name" value="EAL_sf"/>
</dbReference>
<dbReference type="eggNOG" id="COG5001">
    <property type="taxonomic scope" value="Bacteria"/>
</dbReference>
<feature type="domain" description="EAL" evidence="1">
    <location>
        <begin position="1"/>
        <end position="101"/>
    </location>
</feature>
<dbReference type="PATRIC" id="fig|883126.3.peg.2596"/>
<gene>
    <name evidence="2" type="ORF">HMPREF9710_02573</name>
</gene>
<sequence length="103" mass="10987">MTDGSTLSLSYLHEFPIDVLKIDQSFVKAIESGTGAGRNGAIVIAVIDMGKNLNQRVIAEGVEDEAQLAFLKDHNCNEGQGYLFSQPVNAVQMQAMLDNGGCG</sequence>
<dbReference type="HOGENOM" id="CLU_000445_70_50_4"/>
<comment type="caution">
    <text evidence="2">The sequence shown here is derived from an EMBL/GenBank/DDBJ whole genome shotgun (WGS) entry which is preliminary data.</text>
</comment>
<dbReference type="InterPro" id="IPR050706">
    <property type="entry name" value="Cyclic-di-GMP_PDE-like"/>
</dbReference>
<dbReference type="PANTHER" id="PTHR33121">
    <property type="entry name" value="CYCLIC DI-GMP PHOSPHODIESTERASE PDEF"/>
    <property type="match status" value="1"/>
</dbReference>
<dbReference type="GO" id="GO:0071111">
    <property type="term" value="F:cyclic-guanylate-specific phosphodiesterase activity"/>
    <property type="evidence" value="ECO:0007669"/>
    <property type="project" value="InterPro"/>
</dbReference>
<evidence type="ECO:0000313" key="2">
    <source>
        <dbReference type="EMBL" id="EKU82125.1"/>
    </source>
</evidence>
<keyword evidence="3" id="KW-1185">Reference proteome</keyword>
<evidence type="ECO:0000259" key="1">
    <source>
        <dbReference type="PROSITE" id="PS50883"/>
    </source>
</evidence>